<reference evidence="8" key="1">
    <citation type="journal article" date="2020" name="mSystems">
        <title>Genome- and Community-Level Interaction Insights into Carbon Utilization and Element Cycling Functions of Hydrothermarchaeota in Hydrothermal Sediment.</title>
        <authorList>
            <person name="Zhou Z."/>
            <person name="Liu Y."/>
            <person name="Xu W."/>
            <person name="Pan J."/>
            <person name="Luo Z.H."/>
            <person name="Li M."/>
        </authorList>
    </citation>
    <scope>NUCLEOTIDE SEQUENCE [LARGE SCALE GENOMIC DNA]</scope>
    <source>
        <strain evidence="8">SpSt-747</strain>
    </source>
</reference>
<accession>A0A7V3YIA5</accession>
<evidence type="ECO:0000313" key="8">
    <source>
        <dbReference type="EMBL" id="HGI31607.1"/>
    </source>
</evidence>
<organism evidence="8">
    <name type="scientific">Candidatus Caldatribacterium californiense</name>
    <dbReference type="NCBI Taxonomy" id="1454726"/>
    <lineage>
        <taxon>Bacteria</taxon>
        <taxon>Pseudomonadati</taxon>
        <taxon>Atribacterota</taxon>
        <taxon>Atribacteria</taxon>
        <taxon>Atribacterales</taxon>
        <taxon>Candidatus Caldatribacteriaceae</taxon>
        <taxon>Candidatus Caldatribacterium</taxon>
    </lineage>
</organism>
<feature type="transmembrane region" description="Helical" evidence="7">
    <location>
        <begin position="44"/>
        <end position="77"/>
    </location>
</feature>
<dbReference type="AlphaFoldDB" id="A0A7V3YIA5"/>
<name>A0A7V3YIA5_9BACT</name>
<evidence type="ECO:0008006" key="9">
    <source>
        <dbReference type="Google" id="ProtNLM"/>
    </source>
</evidence>
<dbReference type="InterPro" id="IPR001626">
    <property type="entry name" value="ABC_TroCD"/>
</dbReference>
<dbReference type="EMBL" id="DTFV01000141">
    <property type="protein sequence ID" value="HGI31607.1"/>
    <property type="molecule type" value="Genomic_DNA"/>
</dbReference>
<keyword evidence="6" id="KW-0813">Transport</keyword>
<dbReference type="InterPro" id="IPR037294">
    <property type="entry name" value="ABC_BtuC-like"/>
</dbReference>
<keyword evidence="3 6" id="KW-0812">Transmembrane</keyword>
<evidence type="ECO:0000256" key="3">
    <source>
        <dbReference type="ARBA" id="ARBA00022692"/>
    </source>
</evidence>
<sequence>MSVFGLAFMQRAVLAGCIVGALCALVGVFVVLKRLSFMGAGISHAAFGGVALGYVLGIHPVVSSFVFCLLVSLGIATLAKHRRLKEDTLVGIAFASTMALGAFLIGVAKIRNVDLFGYLFGNILAITREDLLLALVLSGVLLFFLLFFYKEFVMVTLDPEGGKASGIPVEAFSYLLVALVASVVVVATRVVGIVLASALLVLPAATALQRARTIPQAMLFALIDGVSISLAGLFLAYLFDVPAGATIVLLGTGVFLGVFIFSSSPRRG</sequence>
<proteinExistence type="inferred from homology"/>
<dbReference type="CDD" id="cd06550">
    <property type="entry name" value="TM_ABC_iron-siderophores_like"/>
    <property type="match status" value="1"/>
</dbReference>
<feature type="transmembrane region" description="Helical" evidence="7">
    <location>
        <begin position="245"/>
        <end position="262"/>
    </location>
</feature>
<dbReference type="GO" id="GO:0010043">
    <property type="term" value="P:response to zinc ion"/>
    <property type="evidence" value="ECO:0007669"/>
    <property type="project" value="TreeGrafter"/>
</dbReference>
<feature type="transmembrane region" description="Helical" evidence="7">
    <location>
        <begin position="172"/>
        <end position="205"/>
    </location>
</feature>
<feature type="transmembrane region" description="Helical" evidence="7">
    <location>
        <begin position="131"/>
        <end position="149"/>
    </location>
</feature>
<keyword evidence="5 7" id="KW-0472">Membrane</keyword>
<evidence type="ECO:0000256" key="2">
    <source>
        <dbReference type="ARBA" id="ARBA00008034"/>
    </source>
</evidence>
<gene>
    <name evidence="8" type="ORF">ENV30_09970</name>
</gene>
<dbReference type="Gene3D" id="1.10.3470.10">
    <property type="entry name" value="ABC transporter involved in vitamin B12 uptake, BtuC"/>
    <property type="match status" value="1"/>
</dbReference>
<comment type="similarity">
    <text evidence="2 6">Belongs to the ABC-3 integral membrane protein family.</text>
</comment>
<feature type="transmembrane region" description="Helical" evidence="7">
    <location>
        <begin position="89"/>
        <end position="110"/>
    </location>
</feature>
<evidence type="ECO:0000256" key="6">
    <source>
        <dbReference type="RuleBase" id="RU003943"/>
    </source>
</evidence>
<keyword evidence="4 7" id="KW-1133">Transmembrane helix</keyword>
<protein>
    <recommendedName>
        <fullName evidence="9">Metal ABC transporter permease</fullName>
    </recommendedName>
</protein>
<comment type="caution">
    <text evidence="8">The sequence shown here is derived from an EMBL/GenBank/DDBJ whole genome shotgun (WGS) entry which is preliminary data.</text>
</comment>
<dbReference type="GO" id="GO:0043190">
    <property type="term" value="C:ATP-binding cassette (ABC) transporter complex"/>
    <property type="evidence" value="ECO:0007669"/>
    <property type="project" value="InterPro"/>
</dbReference>
<feature type="transmembrane region" description="Helical" evidence="7">
    <location>
        <begin position="12"/>
        <end position="32"/>
    </location>
</feature>
<feature type="transmembrane region" description="Helical" evidence="7">
    <location>
        <begin position="217"/>
        <end position="239"/>
    </location>
</feature>
<dbReference type="SUPFAM" id="SSF81345">
    <property type="entry name" value="ABC transporter involved in vitamin B12 uptake, BtuC"/>
    <property type="match status" value="1"/>
</dbReference>
<evidence type="ECO:0000256" key="4">
    <source>
        <dbReference type="ARBA" id="ARBA00022989"/>
    </source>
</evidence>
<evidence type="ECO:0000256" key="5">
    <source>
        <dbReference type="ARBA" id="ARBA00023136"/>
    </source>
</evidence>
<dbReference type="GO" id="GO:0055085">
    <property type="term" value="P:transmembrane transport"/>
    <property type="evidence" value="ECO:0007669"/>
    <property type="project" value="InterPro"/>
</dbReference>
<evidence type="ECO:0000256" key="1">
    <source>
        <dbReference type="ARBA" id="ARBA00004141"/>
    </source>
</evidence>
<dbReference type="PANTHER" id="PTHR30477">
    <property type="entry name" value="ABC-TRANSPORTER METAL-BINDING PROTEIN"/>
    <property type="match status" value="1"/>
</dbReference>
<comment type="subcellular location">
    <subcellularLocation>
        <location evidence="6">Cell membrane</location>
        <topology evidence="6">Multi-pass membrane protein</topology>
    </subcellularLocation>
    <subcellularLocation>
        <location evidence="1">Membrane</location>
        <topology evidence="1">Multi-pass membrane protein</topology>
    </subcellularLocation>
</comment>
<evidence type="ECO:0000256" key="7">
    <source>
        <dbReference type="SAM" id="Phobius"/>
    </source>
</evidence>
<dbReference type="Pfam" id="PF00950">
    <property type="entry name" value="ABC-3"/>
    <property type="match status" value="1"/>
</dbReference>
<dbReference type="PANTHER" id="PTHR30477:SF0">
    <property type="entry name" value="METAL TRANSPORT SYSTEM MEMBRANE PROTEIN TM_0125-RELATED"/>
    <property type="match status" value="1"/>
</dbReference>